<evidence type="ECO:0000313" key="5">
    <source>
        <dbReference type="EMBL" id="KAF0889652.1"/>
    </source>
</evidence>
<dbReference type="Gene3D" id="3.40.50.620">
    <property type="entry name" value="HUPs"/>
    <property type="match status" value="1"/>
</dbReference>
<dbReference type="PANTHER" id="PTHR11772:SF48">
    <property type="entry name" value="ASPARAGINE SYNTHETASE [GLUTAMINE-HYDROLYZING] 1"/>
    <property type="match status" value="1"/>
</dbReference>
<accession>A0A6G1BP98</accession>
<name>A0A6G1BP98_9ORYZ</name>
<proteinExistence type="predicted"/>
<dbReference type="PANTHER" id="PTHR11772">
    <property type="entry name" value="ASPARAGINE SYNTHETASE"/>
    <property type="match status" value="1"/>
</dbReference>
<evidence type="ECO:0000313" key="6">
    <source>
        <dbReference type="Proteomes" id="UP000479710"/>
    </source>
</evidence>
<keyword evidence="6" id="KW-1185">Reference proteome</keyword>
<dbReference type="AlphaFoldDB" id="A0A6G1BP98"/>
<dbReference type="OrthoDB" id="1634984at2759"/>
<organism evidence="5 6">
    <name type="scientific">Oryza meyeriana var. granulata</name>
    <dbReference type="NCBI Taxonomy" id="110450"/>
    <lineage>
        <taxon>Eukaryota</taxon>
        <taxon>Viridiplantae</taxon>
        <taxon>Streptophyta</taxon>
        <taxon>Embryophyta</taxon>
        <taxon>Tracheophyta</taxon>
        <taxon>Spermatophyta</taxon>
        <taxon>Magnoliopsida</taxon>
        <taxon>Liliopsida</taxon>
        <taxon>Poales</taxon>
        <taxon>Poaceae</taxon>
        <taxon>BOP clade</taxon>
        <taxon>Oryzoideae</taxon>
        <taxon>Oryzeae</taxon>
        <taxon>Oryzinae</taxon>
        <taxon>Oryza</taxon>
        <taxon>Oryza meyeriana</taxon>
    </lineage>
</organism>
<dbReference type="InterPro" id="IPR001962">
    <property type="entry name" value="Asn_synthase"/>
</dbReference>
<keyword evidence="1" id="KW-0547">Nucleotide-binding</keyword>
<dbReference type="GO" id="GO:0004066">
    <property type="term" value="F:asparagine synthase (glutamine-hydrolyzing) activity"/>
    <property type="evidence" value="ECO:0007669"/>
    <property type="project" value="InterPro"/>
</dbReference>
<evidence type="ECO:0000256" key="2">
    <source>
        <dbReference type="ARBA" id="ARBA00022840"/>
    </source>
</evidence>
<dbReference type="EMBL" id="SPHZ02000012">
    <property type="protein sequence ID" value="KAF0889652.1"/>
    <property type="molecule type" value="Genomic_DNA"/>
</dbReference>
<feature type="region of interest" description="Disordered" evidence="3">
    <location>
        <begin position="1"/>
        <end position="23"/>
    </location>
</feature>
<dbReference type="GO" id="GO:0005524">
    <property type="term" value="F:ATP binding"/>
    <property type="evidence" value="ECO:0007669"/>
    <property type="project" value="UniProtKB-KW"/>
</dbReference>
<dbReference type="SUPFAM" id="SSF52402">
    <property type="entry name" value="Adenine nucleotide alpha hydrolases-like"/>
    <property type="match status" value="1"/>
</dbReference>
<sequence length="77" mass="8670">MVRRGGHPVRPLQRPPLRRPRLLPSRCSPPGRHQGLHHSSCMGLEGLPDLKAAREVAKHLGTMHHEFHFTVQDGIDC</sequence>
<keyword evidence="2" id="KW-0067">ATP-binding</keyword>
<feature type="domain" description="Asparagine synthetase" evidence="4">
    <location>
        <begin position="39"/>
        <end position="76"/>
    </location>
</feature>
<comment type="caution">
    <text evidence="5">The sequence shown here is derived from an EMBL/GenBank/DDBJ whole genome shotgun (WGS) entry which is preliminary data.</text>
</comment>
<dbReference type="InterPro" id="IPR014729">
    <property type="entry name" value="Rossmann-like_a/b/a_fold"/>
</dbReference>
<reference evidence="5 6" key="1">
    <citation type="submission" date="2019-11" db="EMBL/GenBank/DDBJ databases">
        <title>Whole genome sequence of Oryza granulata.</title>
        <authorList>
            <person name="Li W."/>
        </authorList>
    </citation>
    <scope>NUCLEOTIDE SEQUENCE [LARGE SCALE GENOMIC DNA]</scope>
    <source>
        <strain evidence="6">cv. Menghai</strain>
        <tissue evidence="5">Leaf</tissue>
    </source>
</reference>
<gene>
    <name evidence="5" type="ORF">E2562_030133</name>
</gene>
<protein>
    <recommendedName>
        <fullName evidence="4">Asparagine synthetase domain-containing protein</fullName>
    </recommendedName>
</protein>
<dbReference type="GO" id="GO:0006529">
    <property type="term" value="P:asparagine biosynthetic process"/>
    <property type="evidence" value="ECO:0007669"/>
    <property type="project" value="InterPro"/>
</dbReference>
<dbReference type="Proteomes" id="UP000479710">
    <property type="component" value="Unassembled WGS sequence"/>
</dbReference>
<evidence type="ECO:0000259" key="4">
    <source>
        <dbReference type="Pfam" id="PF00733"/>
    </source>
</evidence>
<evidence type="ECO:0000256" key="3">
    <source>
        <dbReference type="SAM" id="MobiDB-lite"/>
    </source>
</evidence>
<dbReference type="InterPro" id="IPR050795">
    <property type="entry name" value="Asn_Synthetase"/>
</dbReference>
<dbReference type="Pfam" id="PF00733">
    <property type="entry name" value="Asn_synthase"/>
    <property type="match status" value="1"/>
</dbReference>
<dbReference type="GO" id="GO:0005829">
    <property type="term" value="C:cytosol"/>
    <property type="evidence" value="ECO:0007669"/>
    <property type="project" value="TreeGrafter"/>
</dbReference>
<evidence type="ECO:0000256" key="1">
    <source>
        <dbReference type="ARBA" id="ARBA00022741"/>
    </source>
</evidence>